<organism evidence="1 2">
    <name type="scientific">Halobacterium bonnevillei</name>
    <dbReference type="NCBI Taxonomy" id="2692200"/>
    <lineage>
        <taxon>Archaea</taxon>
        <taxon>Methanobacteriati</taxon>
        <taxon>Methanobacteriota</taxon>
        <taxon>Stenosarchaea group</taxon>
        <taxon>Halobacteria</taxon>
        <taxon>Halobacteriales</taxon>
        <taxon>Halobacteriaceae</taxon>
        <taxon>Halobacterium</taxon>
    </lineage>
</organism>
<dbReference type="OrthoDB" id="10155at2157"/>
<dbReference type="InterPro" id="IPR029044">
    <property type="entry name" value="Nucleotide-diphossugar_trans"/>
</dbReference>
<protein>
    <submittedName>
        <fullName evidence="1">NTP transferase domain-containing protein</fullName>
    </submittedName>
</protein>
<dbReference type="PANTHER" id="PTHR42866">
    <property type="entry name" value="3-DEOXY-MANNO-OCTULOSONATE CYTIDYLYLTRANSFERASE"/>
    <property type="match status" value="1"/>
</dbReference>
<dbReference type="Proteomes" id="UP000471521">
    <property type="component" value="Unassembled WGS sequence"/>
</dbReference>
<dbReference type="GO" id="GO:0016740">
    <property type="term" value="F:transferase activity"/>
    <property type="evidence" value="ECO:0007669"/>
    <property type="project" value="UniProtKB-KW"/>
</dbReference>
<dbReference type="InterPro" id="IPR003329">
    <property type="entry name" value="Cytidylyl_trans"/>
</dbReference>
<comment type="caution">
    <text evidence="1">The sequence shown here is derived from an EMBL/GenBank/DDBJ whole genome shotgun (WGS) entry which is preliminary data.</text>
</comment>
<gene>
    <name evidence="1" type="ORF">GRX66_00070</name>
</gene>
<name>A0A6B0SCI8_9EURY</name>
<dbReference type="SUPFAM" id="SSF53448">
    <property type="entry name" value="Nucleotide-diphospho-sugar transferases"/>
    <property type="match status" value="1"/>
</dbReference>
<keyword evidence="1" id="KW-0808">Transferase</keyword>
<dbReference type="EMBL" id="WUUU01000001">
    <property type="protein sequence ID" value="MXR19078.1"/>
    <property type="molecule type" value="Genomic_DNA"/>
</dbReference>
<evidence type="ECO:0000313" key="1">
    <source>
        <dbReference type="EMBL" id="MXR19078.1"/>
    </source>
</evidence>
<dbReference type="GO" id="GO:0005829">
    <property type="term" value="C:cytosol"/>
    <property type="evidence" value="ECO:0007669"/>
    <property type="project" value="TreeGrafter"/>
</dbReference>
<accession>A0A6B0SCI8</accession>
<dbReference type="PANTHER" id="PTHR42866:SF1">
    <property type="entry name" value="SPORE COAT POLYSACCHARIDE BIOSYNTHESIS PROTEIN SPSF"/>
    <property type="match status" value="1"/>
</dbReference>
<evidence type="ECO:0000313" key="2">
    <source>
        <dbReference type="Proteomes" id="UP000471521"/>
    </source>
</evidence>
<reference evidence="1 2" key="1">
    <citation type="submission" date="2019-12" db="EMBL/GenBank/DDBJ databases">
        <title>Isolation and characterization of three novel carbon monoxide-oxidizing members of Halobacteria from salione crusts and soils.</title>
        <authorList>
            <person name="Myers M.R."/>
            <person name="King G.M."/>
        </authorList>
    </citation>
    <scope>NUCLEOTIDE SEQUENCE [LARGE SCALE GENOMIC DNA]</scope>
    <source>
        <strain evidence="1 2">PCN9</strain>
    </source>
</reference>
<proteinExistence type="predicted"/>
<dbReference type="Pfam" id="PF02348">
    <property type="entry name" value="CTP_transf_3"/>
    <property type="match status" value="1"/>
</dbReference>
<dbReference type="Gene3D" id="3.90.550.10">
    <property type="entry name" value="Spore Coat Polysaccharide Biosynthesis Protein SpsA, Chain A"/>
    <property type="match status" value="1"/>
</dbReference>
<keyword evidence="2" id="KW-1185">Reference proteome</keyword>
<sequence>MGSTRLPGKVMLPLDGKHVLERDIERVSRAESINKTVVATSVSTADDIVERYAAQCGATVYRGSEPDVLGRMYNAATEVSADVVVRITGDCPLISPQGIDAVVHRLQESDVDYVSNTVKQTLPRGLDVEAFTYESFSTVERRAKSREEREHVTLHYLRNQDEFDIGNVSDEEIFDAPHLHGRDDLRLTLDEADDYELLRRIYEEMPTDEPLEIEDVVTVIDEKGWAGINQNIQQKHPPEPE</sequence>
<dbReference type="AlphaFoldDB" id="A0A6B0SCI8"/>
<dbReference type="CDD" id="cd02518">
    <property type="entry name" value="GT2_SpsF"/>
    <property type="match status" value="1"/>
</dbReference>